<evidence type="ECO:0000256" key="3">
    <source>
        <dbReference type="ARBA" id="ARBA00022839"/>
    </source>
</evidence>
<dbReference type="GO" id="GO:0008408">
    <property type="term" value="F:3'-5' exonuclease activity"/>
    <property type="evidence" value="ECO:0007669"/>
    <property type="project" value="TreeGrafter"/>
</dbReference>
<gene>
    <name evidence="5" type="ORF">GCM10017600_31850</name>
</gene>
<keyword evidence="2" id="KW-0378">Hydrolase</keyword>
<dbReference type="RefSeq" id="WP_271218235.1">
    <property type="nucleotide sequence ID" value="NZ_BAAAVD010000028.1"/>
</dbReference>
<evidence type="ECO:0000259" key="4">
    <source>
        <dbReference type="SMART" id="SM00479"/>
    </source>
</evidence>
<keyword evidence="6" id="KW-1185">Reference proteome</keyword>
<dbReference type="SMART" id="SM00479">
    <property type="entry name" value="EXOIII"/>
    <property type="match status" value="1"/>
</dbReference>
<comment type="caution">
    <text evidence="5">The sequence shown here is derived from an EMBL/GenBank/DDBJ whole genome shotgun (WGS) entry which is preliminary data.</text>
</comment>
<feature type="domain" description="Exonuclease" evidence="4">
    <location>
        <begin position="9"/>
        <end position="176"/>
    </location>
</feature>
<dbReference type="Pfam" id="PF00929">
    <property type="entry name" value="RNase_T"/>
    <property type="match status" value="1"/>
</dbReference>
<dbReference type="GO" id="GO:0003676">
    <property type="term" value="F:nucleic acid binding"/>
    <property type="evidence" value="ECO:0007669"/>
    <property type="project" value="InterPro"/>
</dbReference>
<name>A0A9W6I1X9_9ACTN</name>
<reference evidence="5" key="1">
    <citation type="journal article" date="2014" name="Int. J. Syst. Evol. Microbiol.">
        <title>Complete genome sequence of Corynebacterium casei LMG S-19264T (=DSM 44701T), isolated from a smear-ripened cheese.</title>
        <authorList>
            <consortium name="US DOE Joint Genome Institute (JGI-PGF)"/>
            <person name="Walter F."/>
            <person name="Albersmeier A."/>
            <person name="Kalinowski J."/>
            <person name="Ruckert C."/>
        </authorList>
    </citation>
    <scope>NUCLEOTIDE SEQUENCE</scope>
    <source>
        <strain evidence="5">VKM Ac-2007</strain>
    </source>
</reference>
<dbReference type="PANTHER" id="PTHR30231:SF4">
    <property type="entry name" value="PROTEIN NEN2"/>
    <property type="match status" value="1"/>
</dbReference>
<keyword evidence="1" id="KW-0540">Nuclease</keyword>
<dbReference type="InterPro" id="IPR029024">
    <property type="entry name" value="TerB-like"/>
</dbReference>
<dbReference type="GO" id="GO:0005829">
    <property type="term" value="C:cytosol"/>
    <property type="evidence" value="ECO:0007669"/>
    <property type="project" value="TreeGrafter"/>
</dbReference>
<keyword evidence="3" id="KW-0269">Exonuclease</keyword>
<evidence type="ECO:0000313" key="5">
    <source>
        <dbReference type="EMBL" id="GLK09779.1"/>
    </source>
</evidence>
<organism evidence="5 6">
    <name type="scientific">Streptosporangium carneum</name>
    <dbReference type="NCBI Taxonomy" id="47481"/>
    <lineage>
        <taxon>Bacteria</taxon>
        <taxon>Bacillati</taxon>
        <taxon>Actinomycetota</taxon>
        <taxon>Actinomycetes</taxon>
        <taxon>Streptosporangiales</taxon>
        <taxon>Streptosporangiaceae</taxon>
        <taxon>Streptosporangium</taxon>
    </lineage>
</organism>
<dbReference type="Gene3D" id="3.30.420.10">
    <property type="entry name" value="Ribonuclease H-like superfamily/Ribonuclease H"/>
    <property type="match status" value="1"/>
</dbReference>
<evidence type="ECO:0000256" key="1">
    <source>
        <dbReference type="ARBA" id="ARBA00022722"/>
    </source>
</evidence>
<proteinExistence type="predicted"/>
<evidence type="ECO:0000256" key="2">
    <source>
        <dbReference type="ARBA" id="ARBA00022801"/>
    </source>
</evidence>
<dbReference type="FunFam" id="3.30.420.10:FF:000045">
    <property type="entry name" value="3'-5' exonuclease DinG"/>
    <property type="match status" value="1"/>
</dbReference>
<dbReference type="AlphaFoldDB" id="A0A9W6I1X9"/>
<dbReference type="InterPro" id="IPR036397">
    <property type="entry name" value="RNaseH_sf"/>
</dbReference>
<dbReference type="EMBL" id="BSEV01000006">
    <property type="protein sequence ID" value="GLK09779.1"/>
    <property type="molecule type" value="Genomic_DNA"/>
</dbReference>
<dbReference type="Proteomes" id="UP001143474">
    <property type="component" value="Unassembled WGS sequence"/>
</dbReference>
<sequence length="407" mass="43409">MPAAGQPRGYAVIDVETTGLRPSWNDRVIEIGIVHLDLAGEVTGEWSTLINPERDLGPQHIHGITAADIRHAPVFEEIAGSVVERLEGRVVAAHNLPFDVRFVSHEFGRMGVETPLDHAAGVCTMAWSAEFLPGAPRNLADCCARAGIPLNGHHDALVDAHAAAGLLRHYLDLAGPRPPWTPLLGMSRSFPWPVITGSGAAGVRRGVSAERDPHFLARIAERPSCPADPGRAAAYLTLLDEALLDHHVSVAEADALVGLAARLDLGRADVAGLHLNYLTVLAGAALAEGPVTEDDRHELDLVATLLGLSTESAARALADASASPRPGFARFRLSPGDLVVFTGEMDGARDEWELRARQAGYVPHGYITKRVRLLVAADPDSLSTKARKARDYGIPIVTPDAFARMLG</sequence>
<accession>A0A9W6I1X9</accession>
<reference evidence="5" key="2">
    <citation type="submission" date="2023-01" db="EMBL/GenBank/DDBJ databases">
        <authorList>
            <person name="Sun Q."/>
            <person name="Evtushenko L."/>
        </authorList>
    </citation>
    <scope>NUCLEOTIDE SEQUENCE</scope>
    <source>
        <strain evidence="5">VKM Ac-2007</strain>
    </source>
</reference>
<evidence type="ECO:0000313" key="6">
    <source>
        <dbReference type="Proteomes" id="UP001143474"/>
    </source>
</evidence>
<dbReference type="CDD" id="cd06127">
    <property type="entry name" value="DEDDh"/>
    <property type="match status" value="1"/>
</dbReference>
<dbReference type="PANTHER" id="PTHR30231">
    <property type="entry name" value="DNA POLYMERASE III SUBUNIT EPSILON"/>
    <property type="match status" value="1"/>
</dbReference>
<dbReference type="InterPro" id="IPR013520">
    <property type="entry name" value="Ribonucl_H"/>
</dbReference>
<dbReference type="SUPFAM" id="SSF53098">
    <property type="entry name" value="Ribonuclease H-like"/>
    <property type="match status" value="1"/>
</dbReference>
<protein>
    <recommendedName>
        <fullName evidence="4">Exonuclease domain-containing protein</fullName>
    </recommendedName>
</protein>
<dbReference type="Gene3D" id="3.40.50.10190">
    <property type="entry name" value="BRCT domain"/>
    <property type="match status" value="1"/>
</dbReference>
<dbReference type="SUPFAM" id="SSF52113">
    <property type="entry name" value="BRCT domain"/>
    <property type="match status" value="1"/>
</dbReference>
<dbReference type="SUPFAM" id="SSF158682">
    <property type="entry name" value="TerB-like"/>
    <property type="match status" value="1"/>
</dbReference>
<dbReference type="InterPro" id="IPR036420">
    <property type="entry name" value="BRCT_dom_sf"/>
</dbReference>
<dbReference type="InterPro" id="IPR012337">
    <property type="entry name" value="RNaseH-like_sf"/>
</dbReference>